<evidence type="ECO:0000313" key="5">
    <source>
        <dbReference type="Proteomes" id="UP001165667"/>
    </source>
</evidence>
<dbReference type="GO" id="GO:0051082">
    <property type="term" value="F:unfolded protein binding"/>
    <property type="evidence" value="ECO:0007669"/>
    <property type="project" value="InterPro"/>
</dbReference>
<evidence type="ECO:0000256" key="1">
    <source>
        <dbReference type="ARBA" id="ARBA00023186"/>
    </source>
</evidence>
<organism evidence="4 5">
    <name type="scientific">Lichenifustis flavocetrariae</name>
    <dbReference type="NCBI Taxonomy" id="2949735"/>
    <lineage>
        <taxon>Bacteria</taxon>
        <taxon>Pseudomonadati</taxon>
        <taxon>Pseudomonadota</taxon>
        <taxon>Alphaproteobacteria</taxon>
        <taxon>Hyphomicrobiales</taxon>
        <taxon>Lichenihabitantaceae</taxon>
        <taxon>Lichenifustis</taxon>
    </lineage>
</organism>
<dbReference type="RefSeq" id="WP_282586497.1">
    <property type="nucleotide sequence ID" value="NZ_JAMOIM010000013.1"/>
</dbReference>
<dbReference type="SMART" id="SM00271">
    <property type="entry name" value="DnaJ"/>
    <property type="match status" value="1"/>
</dbReference>
<dbReference type="InterPro" id="IPR008971">
    <property type="entry name" value="HSP40/DnaJ_pept-bd"/>
</dbReference>
<feature type="compositionally biased region" description="Basic and acidic residues" evidence="2">
    <location>
        <begin position="56"/>
        <end position="74"/>
    </location>
</feature>
<feature type="region of interest" description="Disordered" evidence="2">
    <location>
        <begin position="56"/>
        <end position="77"/>
    </location>
</feature>
<evidence type="ECO:0000259" key="3">
    <source>
        <dbReference type="PROSITE" id="PS50076"/>
    </source>
</evidence>
<proteinExistence type="predicted"/>
<keyword evidence="5" id="KW-1185">Reference proteome</keyword>
<dbReference type="Pfam" id="PF01556">
    <property type="entry name" value="DnaJ_C"/>
    <property type="match status" value="1"/>
</dbReference>
<dbReference type="InterPro" id="IPR036869">
    <property type="entry name" value="J_dom_sf"/>
</dbReference>
<dbReference type="PRINTS" id="PR00625">
    <property type="entry name" value="JDOMAIN"/>
</dbReference>
<dbReference type="SUPFAM" id="SSF49493">
    <property type="entry name" value="HSP40/DnaJ peptide-binding domain"/>
    <property type="match status" value="2"/>
</dbReference>
<dbReference type="GO" id="GO:0042026">
    <property type="term" value="P:protein refolding"/>
    <property type="evidence" value="ECO:0007669"/>
    <property type="project" value="TreeGrafter"/>
</dbReference>
<dbReference type="Gene3D" id="1.10.287.110">
    <property type="entry name" value="DnaJ domain"/>
    <property type="match status" value="1"/>
</dbReference>
<name>A0AA42CP68_9HYPH</name>
<comment type="caution">
    <text evidence="4">The sequence shown here is derived from an EMBL/GenBank/DDBJ whole genome shotgun (WGS) entry which is preliminary data.</text>
</comment>
<evidence type="ECO:0000256" key="2">
    <source>
        <dbReference type="SAM" id="MobiDB-lite"/>
    </source>
</evidence>
<dbReference type="AlphaFoldDB" id="A0AA42CP68"/>
<dbReference type="Gene3D" id="2.60.260.20">
    <property type="entry name" value="Urease metallochaperone UreE, N-terminal domain"/>
    <property type="match status" value="2"/>
</dbReference>
<dbReference type="InterPro" id="IPR001623">
    <property type="entry name" value="DnaJ_domain"/>
</dbReference>
<dbReference type="FunFam" id="2.60.260.20:FF:000013">
    <property type="entry name" value="DnaJ subfamily B member 11"/>
    <property type="match status" value="1"/>
</dbReference>
<gene>
    <name evidence="4" type="ORF">M8523_19085</name>
</gene>
<dbReference type="Pfam" id="PF00226">
    <property type="entry name" value="DnaJ"/>
    <property type="match status" value="1"/>
</dbReference>
<dbReference type="GO" id="GO:0005737">
    <property type="term" value="C:cytoplasm"/>
    <property type="evidence" value="ECO:0007669"/>
    <property type="project" value="TreeGrafter"/>
</dbReference>
<feature type="domain" description="J" evidence="3">
    <location>
        <begin position="3"/>
        <end position="67"/>
    </location>
</feature>
<accession>A0AA42CP68</accession>
<dbReference type="SUPFAM" id="SSF46565">
    <property type="entry name" value="Chaperone J-domain"/>
    <property type="match status" value="1"/>
</dbReference>
<dbReference type="PROSITE" id="PS50076">
    <property type="entry name" value="DNAJ_2"/>
    <property type="match status" value="1"/>
</dbReference>
<evidence type="ECO:0000313" key="4">
    <source>
        <dbReference type="EMBL" id="MCW6510127.1"/>
    </source>
</evidence>
<protein>
    <submittedName>
        <fullName evidence="4">J domain-containing protein</fullName>
    </submittedName>
</protein>
<dbReference type="Proteomes" id="UP001165667">
    <property type="component" value="Unassembled WGS sequence"/>
</dbReference>
<dbReference type="CDD" id="cd06257">
    <property type="entry name" value="DnaJ"/>
    <property type="match status" value="1"/>
</dbReference>
<dbReference type="PANTHER" id="PTHR43096">
    <property type="entry name" value="DNAJ HOMOLOG 1, MITOCHONDRIAL-RELATED"/>
    <property type="match status" value="1"/>
</dbReference>
<dbReference type="InterPro" id="IPR002939">
    <property type="entry name" value="DnaJ_C"/>
</dbReference>
<keyword evidence="1" id="KW-0143">Chaperone</keyword>
<dbReference type="CDD" id="cd10747">
    <property type="entry name" value="DnaJ_C"/>
    <property type="match status" value="1"/>
</dbReference>
<sequence length="318" mass="33611">MRDPYTTLGVSKSASAEDIKKAFRRLAKKYHPDQNKDAKAQDRFAEINQAYEIVGDDTKRGQFDRGEIDGDGKPRAQGFEGFTGARRGAAGGFEFEAGANPFGRGGFRGQQGTIDPSDFFSDLFGGGARGQRGAAQGAPSKGEDVKADVTVSLLDAVHGAEARVTLPTGRTLDIKIPAGIEEGKQIRLKGQGQPSVAGGPPGDALIVVHIAKHKLFAVDGRDLRVDLPVALYEAVLGAKVNVPTLDGTIELSLPAGGRSGRTLRLRGKGLPAGNGQAAGDLLITPRIVLPEGSDEALDAVMRTWRDEKPYNPRGGMET</sequence>
<dbReference type="PANTHER" id="PTHR43096:SF52">
    <property type="entry name" value="DNAJ HOMOLOG 1, MITOCHONDRIAL-RELATED"/>
    <property type="match status" value="1"/>
</dbReference>
<dbReference type="EMBL" id="JAMOIM010000013">
    <property type="protein sequence ID" value="MCW6510127.1"/>
    <property type="molecule type" value="Genomic_DNA"/>
</dbReference>
<reference evidence="4" key="1">
    <citation type="submission" date="2022-05" db="EMBL/GenBank/DDBJ databases">
        <authorList>
            <person name="Pankratov T."/>
        </authorList>
    </citation>
    <scope>NUCLEOTIDE SEQUENCE</scope>
    <source>
        <strain evidence="4">BP6-180914</strain>
    </source>
</reference>